<keyword evidence="3" id="KW-1185">Reference proteome</keyword>
<dbReference type="Proteomes" id="UP000837857">
    <property type="component" value="Chromosome 21"/>
</dbReference>
<proteinExistence type="predicted"/>
<feature type="region of interest" description="Disordered" evidence="1">
    <location>
        <begin position="111"/>
        <end position="151"/>
    </location>
</feature>
<evidence type="ECO:0000313" key="3">
    <source>
        <dbReference type="Proteomes" id="UP000837857"/>
    </source>
</evidence>
<accession>A0ABN8IDT3</accession>
<dbReference type="EMBL" id="OW152833">
    <property type="protein sequence ID" value="CAH2054987.1"/>
    <property type="molecule type" value="Genomic_DNA"/>
</dbReference>
<feature type="region of interest" description="Disordered" evidence="1">
    <location>
        <begin position="1"/>
        <end position="32"/>
    </location>
</feature>
<evidence type="ECO:0000313" key="2">
    <source>
        <dbReference type="EMBL" id="CAH2054987.1"/>
    </source>
</evidence>
<protein>
    <submittedName>
        <fullName evidence="2">Uncharacterized protein</fullName>
    </submittedName>
</protein>
<feature type="non-terminal residue" evidence="2">
    <location>
        <position position="151"/>
    </location>
</feature>
<name>A0ABN8IDT3_9NEOP</name>
<organism evidence="2 3">
    <name type="scientific">Iphiclides podalirius</name>
    <name type="common">scarce swallowtail</name>
    <dbReference type="NCBI Taxonomy" id="110791"/>
    <lineage>
        <taxon>Eukaryota</taxon>
        <taxon>Metazoa</taxon>
        <taxon>Ecdysozoa</taxon>
        <taxon>Arthropoda</taxon>
        <taxon>Hexapoda</taxon>
        <taxon>Insecta</taxon>
        <taxon>Pterygota</taxon>
        <taxon>Neoptera</taxon>
        <taxon>Endopterygota</taxon>
        <taxon>Lepidoptera</taxon>
        <taxon>Glossata</taxon>
        <taxon>Ditrysia</taxon>
        <taxon>Papilionoidea</taxon>
        <taxon>Papilionidae</taxon>
        <taxon>Papilioninae</taxon>
        <taxon>Iphiclides</taxon>
    </lineage>
</organism>
<feature type="compositionally biased region" description="Pro residues" evidence="1">
    <location>
        <begin position="10"/>
        <end position="19"/>
    </location>
</feature>
<evidence type="ECO:0000256" key="1">
    <source>
        <dbReference type="SAM" id="MobiDB-lite"/>
    </source>
</evidence>
<gene>
    <name evidence="2" type="ORF">IPOD504_LOCUS8876</name>
</gene>
<feature type="compositionally biased region" description="Polar residues" evidence="1">
    <location>
        <begin position="116"/>
        <end position="132"/>
    </location>
</feature>
<reference evidence="2" key="1">
    <citation type="submission" date="2022-03" db="EMBL/GenBank/DDBJ databases">
        <authorList>
            <person name="Martin H S."/>
        </authorList>
    </citation>
    <scope>NUCLEOTIDE SEQUENCE</scope>
</reference>
<sequence>MPPRSSSSPRVPPEPPPAPSASTRASAEVDGCPGNGVRRDSCPGGFDCPEAAIAYNVERHAYDTIVVRHLDKVSRRIRNVILVRKAKSAKIALHIGLSPLKLCSSMEPPALAMSRSAPTPLTCQLDRSQGPSSRGLPARPQPSYRSHCPTS</sequence>